<evidence type="ECO:0000313" key="1">
    <source>
        <dbReference type="EMBL" id="KAJ8405643.1"/>
    </source>
</evidence>
<protein>
    <recommendedName>
        <fullName evidence="3">Peptidase A2 domain-containing protein</fullName>
    </recommendedName>
</protein>
<organism evidence="1 2">
    <name type="scientific">Aldrovandia affinis</name>
    <dbReference type="NCBI Taxonomy" id="143900"/>
    <lineage>
        <taxon>Eukaryota</taxon>
        <taxon>Metazoa</taxon>
        <taxon>Chordata</taxon>
        <taxon>Craniata</taxon>
        <taxon>Vertebrata</taxon>
        <taxon>Euteleostomi</taxon>
        <taxon>Actinopterygii</taxon>
        <taxon>Neopterygii</taxon>
        <taxon>Teleostei</taxon>
        <taxon>Notacanthiformes</taxon>
        <taxon>Halosauridae</taxon>
        <taxon>Aldrovandia</taxon>
    </lineage>
</organism>
<dbReference type="AlphaFoldDB" id="A0AAD7WQU7"/>
<accession>A0AAD7WQU7</accession>
<dbReference type="EMBL" id="JAINUG010000047">
    <property type="protein sequence ID" value="KAJ8405643.1"/>
    <property type="molecule type" value="Genomic_DNA"/>
</dbReference>
<reference evidence="1" key="1">
    <citation type="journal article" date="2023" name="Science">
        <title>Genome structures resolve the early diversification of teleost fishes.</title>
        <authorList>
            <person name="Parey E."/>
            <person name="Louis A."/>
            <person name="Montfort J."/>
            <person name="Bouchez O."/>
            <person name="Roques C."/>
            <person name="Iampietro C."/>
            <person name="Lluch J."/>
            <person name="Castinel A."/>
            <person name="Donnadieu C."/>
            <person name="Desvignes T."/>
            <person name="Floi Bucao C."/>
            <person name="Jouanno E."/>
            <person name="Wen M."/>
            <person name="Mejri S."/>
            <person name="Dirks R."/>
            <person name="Jansen H."/>
            <person name="Henkel C."/>
            <person name="Chen W.J."/>
            <person name="Zahm M."/>
            <person name="Cabau C."/>
            <person name="Klopp C."/>
            <person name="Thompson A.W."/>
            <person name="Robinson-Rechavi M."/>
            <person name="Braasch I."/>
            <person name="Lecointre G."/>
            <person name="Bobe J."/>
            <person name="Postlethwait J.H."/>
            <person name="Berthelot C."/>
            <person name="Roest Crollius H."/>
            <person name="Guiguen Y."/>
        </authorList>
    </citation>
    <scope>NUCLEOTIDE SEQUENCE</scope>
    <source>
        <strain evidence="1">NC1722</strain>
    </source>
</reference>
<gene>
    <name evidence="1" type="ORF">AAFF_G00316230</name>
</gene>
<proteinExistence type="predicted"/>
<evidence type="ECO:0008006" key="3">
    <source>
        <dbReference type="Google" id="ProtNLM"/>
    </source>
</evidence>
<keyword evidence="2" id="KW-1185">Reference proteome</keyword>
<name>A0AAD7WQU7_9TELE</name>
<evidence type="ECO:0000313" key="2">
    <source>
        <dbReference type="Proteomes" id="UP001221898"/>
    </source>
</evidence>
<sequence>MDNHNTVFKIDTGADVTAVPEALYTQGQFSTLERATLVLKGPGRVPLKVKGKFIATLSKRNKTTKEDVYVMEALSTPLLSRPAATALQLVARLEDVGLDSKETIKQEFPKLFSGLGKMEGEYNIVLKLGAKPFSLSKPRRISHSYQKSKMSCIVWSSKELSQKWRSPQSGVRPWWWCLRVQAGG</sequence>
<comment type="caution">
    <text evidence="1">The sequence shown here is derived from an EMBL/GenBank/DDBJ whole genome shotgun (WGS) entry which is preliminary data.</text>
</comment>
<dbReference type="Proteomes" id="UP001221898">
    <property type="component" value="Unassembled WGS sequence"/>
</dbReference>